<comment type="caution">
    <text evidence="2">The sequence shown here is derived from an EMBL/GenBank/DDBJ whole genome shotgun (WGS) entry which is preliminary data.</text>
</comment>
<name>A0A2W7I2T3_9PROT</name>
<evidence type="ECO:0000259" key="1">
    <source>
        <dbReference type="PROSITE" id="PS50911"/>
    </source>
</evidence>
<protein>
    <recommendedName>
        <fullName evidence="1">Peptidase C51 domain-containing protein</fullName>
    </recommendedName>
</protein>
<evidence type="ECO:0000313" key="3">
    <source>
        <dbReference type="Proteomes" id="UP000249688"/>
    </source>
</evidence>
<dbReference type="Proteomes" id="UP000249688">
    <property type="component" value="Unassembled WGS sequence"/>
</dbReference>
<dbReference type="AlphaFoldDB" id="A0A2W7I2T3"/>
<accession>A0A2W7I2T3</accession>
<dbReference type="PROSITE" id="PS50911">
    <property type="entry name" value="CHAP"/>
    <property type="match status" value="1"/>
</dbReference>
<reference evidence="2 3" key="1">
    <citation type="submission" date="2018-06" db="EMBL/GenBank/DDBJ databases">
        <title>Genomic Encyclopedia of Archaeal and Bacterial Type Strains, Phase II (KMG-II): from individual species to whole genera.</title>
        <authorList>
            <person name="Goeker M."/>
        </authorList>
    </citation>
    <scope>NUCLEOTIDE SEQUENCE [LARGE SCALE GENOMIC DNA]</scope>
    <source>
        <strain evidence="2 3">DSM 24525</strain>
    </source>
</reference>
<keyword evidence="3" id="KW-1185">Reference proteome</keyword>
<dbReference type="InterPro" id="IPR007921">
    <property type="entry name" value="CHAP_dom"/>
</dbReference>
<organism evidence="2 3">
    <name type="scientific">Humitalea rosea</name>
    <dbReference type="NCBI Taxonomy" id="990373"/>
    <lineage>
        <taxon>Bacteria</taxon>
        <taxon>Pseudomonadati</taxon>
        <taxon>Pseudomonadota</taxon>
        <taxon>Alphaproteobacteria</taxon>
        <taxon>Acetobacterales</taxon>
        <taxon>Roseomonadaceae</taxon>
        <taxon>Humitalea</taxon>
    </lineage>
</organism>
<dbReference type="InterPro" id="IPR038765">
    <property type="entry name" value="Papain-like_cys_pep_sf"/>
</dbReference>
<dbReference type="Pfam" id="PF05257">
    <property type="entry name" value="CHAP"/>
    <property type="match status" value="1"/>
</dbReference>
<sequence>MGGHPQYTAPAPRRVAENPPWHRLGRFCYDSNAMANDPPVLLAPRRLILGLPLLAAACGSTGARRDVPGASMAWSGPTTCVPFARERSGIRLQGDAWEWWDAAEGRYRRGRSPQRDAVLVFQRTSRNRSGHLSVVSRIVGPREIRVDHANWASGSTRGRVARDQPVMDLSARNDWSLVRVWYPPVSDWGHSAYPTLGFIYA</sequence>
<evidence type="ECO:0000313" key="2">
    <source>
        <dbReference type="EMBL" id="PZW41034.1"/>
    </source>
</evidence>
<dbReference type="Gene3D" id="3.90.1720.10">
    <property type="entry name" value="endopeptidase domain like (from Nostoc punctiforme)"/>
    <property type="match status" value="1"/>
</dbReference>
<proteinExistence type="predicted"/>
<feature type="domain" description="Peptidase C51" evidence="1">
    <location>
        <begin position="55"/>
        <end position="179"/>
    </location>
</feature>
<dbReference type="EMBL" id="QKYU01000022">
    <property type="protein sequence ID" value="PZW41034.1"/>
    <property type="molecule type" value="Genomic_DNA"/>
</dbReference>
<dbReference type="SUPFAM" id="SSF54001">
    <property type="entry name" value="Cysteine proteinases"/>
    <property type="match status" value="1"/>
</dbReference>
<gene>
    <name evidence="2" type="ORF">C8P66_12221</name>
</gene>